<name>A0ABX1PMZ6_9RHOO</name>
<dbReference type="Gene3D" id="3.30.70.20">
    <property type="match status" value="1"/>
</dbReference>
<reference evidence="6" key="1">
    <citation type="submission" date="2019-12" db="EMBL/GenBank/DDBJ databases">
        <title>Comparative genomics gives insights into the taxonomy of the Azoarcus-Aromatoleum group and reveals separate origins of nif in the plant-associated Azoarcus and non-plant-associated Aromatoleum sub-groups.</title>
        <authorList>
            <person name="Lafos M."/>
            <person name="Maluk M."/>
            <person name="Batista M."/>
            <person name="Junghare M."/>
            <person name="Carmona M."/>
            <person name="Faoro H."/>
            <person name="Cruz L.M."/>
            <person name="Battistoni F."/>
            <person name="De Souza E."/>
            <person name="Pedrosa F."/>
            <person name="Chen W.-M."/>
            <person name="Poole P.S."/>
            <person name="Dixon R.A."/>
            <person name="James E.K."/>
        </authorList>
    </citation>
    <scope>NUCLEOTIDE SEQUENCE</scope>
    <source>
        <strain evidence="6">LuFRes1</strain>
    </source>
</reference>
<accession>A0ABX1PMZ6</accession>
<feature type="domain" description="4Fe-4S ferredoxin-type" evidence="5">
    <location>
        <begin position="29"/>
        <end position="58"/>
    </location>
</feature>
<keyword evidence="1" id="KW-0479">Metal-binding</keyword>
<gene>
    <name evidence="6" type="ORF">GO606_09945</name>
</gene>
<feature type="region of interest" description="Disordered" evidence="4">
    <location>
        <begin position="1"/>
        <end position="23"/>
    </location>
</feature>
<keyword evidence="3" id="KW-0411">Iron-sulfur</keyword>
<organism evidence="6 7">
    <name type="scientific">Aromatoleum anaerobium</name>
    <dbReference type="NCBI Taxonomy" id="182180"/>
    <lineage>
        <taxon>Bacteria</taxon>
        <taxon>Pseudomonadati</taxon>
        <taxon>Pseudomonadota</taxon>
        <taxon>Betaproteobacteria</taxon>
        <taxon>Rhodocyclales</taxon>
        <taxon>Rhodocyclaceae</taxon>
        <taxon>Aromatoleum</taxon>
    </lineage>
</organism>
<evidence type="ECO:0000313" key="7">
    <source>
        <dbReference type="Proteomes" id="UP000615989"/>
    </source>
</evidence>
<comment type="caution">
    <text evidence="6">The sequence shown here is derived from an EMBL/GenBank/DDBJ whole genome shotgun (WGS) entry which is preliminary data.</text>
</comment>
<dbReference type="InterPro" id="IPR017900">
    <property type="entry name" value="4Fe4S_Fe_S_CS"/>
</dbReference>
<dbReference type="PROSITE" id="PS00198">
    <property type="entry name" value="4FE4S_FER_1"/>
    <property type="match status" value="1"/>
</dbReference>
<evidence type="ECO:0000256" key="3">
    <source>
        <dbReference type="ARBA" id="ARBA00023014"/>
    </source>
</evidence>
<protein>
    <submittedName>
        <fullName evidence="6">4Fe-4S dicluster domain-containing protein</fullName>
    </submittedName>
</protein>
<dbReference type="EMBL" id="WTVG01000023">
    <property type="protein sequence ID" value="NMG25042.1"/>
    <property type="molecule type" value="Genomic_DNA"/>
</dbReference>
<dbReference type="InterPro" id="IPR017896">
    <property type="entry name" value="4Fe4S_Fe-S-bd"/>
</dbReference>
<evidence type="ECO:0000256" key="2">
    <source>
        <dbReference type="ARBA" id="ARBA00023004"/>
    </source>
</evidence>
<sequence length="80" mass="8762">MPHGDCHTFRPLSSRETPTLAKAETRADGIVMADRDKCTGCGSCIVVCPHDQRTRLDGSDEGEISMMASTFNNETEESTR</sequence>
<proteinExistence type="predicted"/>
<evidence type="ECO:0000313" key="6">
    <source>
        <dbReference type="EMBL" id="NMG25042.1"/>
    </source>
</evidence>
<keyword evidence="2" id="KW-0408">Iron</keyword>
<evidence type="ECO:0000256" key="1">
    <source>
        <dbReference type="ARBA" id="ARBA00022723"/>
    </source>
</evidence>
<keyword evidence="7" id="KW-1185">Reference proteome</keyword>
<evidence type="ECO:0000259" key="5">
    <source>
        <dbReference type="PROSITE" id="PS51379"/>
    </source>
</evidence>
<dbReference type="PROSITE" id="PS51379">
    <property type="entry name" value="4FE4S_FER_2"/>
    <property type="match status" value="1"/>
</dbReference>
<dbReference type="SUPFAM" id="SSF54862">
    <property type="entry name" value="4Fe-4S ferredoxins"/>
    <property type="match status" value="1"/>
</dbReference>
<dbReference type="Proteomes" id="UP000615989">
    <property type="component" value="Unassembled WGS sequence"/>
</dbReference>
<evidence type="ECO:0000256" key="4">
    <source>
        <dbReference type="SAM" id="MobiDB-lite"/>
    </source>
</evidence>
<dbReference type="Pfam" id="PF00037">
    <property type="entry name" value="Fer4"/>
    <property type="match status" value="1"/>
</dbReference>